<evidence type="ECO:0000313" key="5">
    <source>
        <dbReference type="EMBL" id="MBJ6802447.1"/>
    </source>
</evidence>
<evidence type="ECO:0000256" key="2">
    <source>
        <dbReference type="ARBA" id="ARBA00022679"/>
    </source>
</evidence>
<evidence type="ECO:0000256" key="1">
    <source>
        <dbReference type="ARBA" id="ARBA00022676"/>
    </source>
</evidence>
<reference evidence="5 6" key="1">
    <citation type="submission" date="2020-12" db="EMBL/GenBank/DDBJ databases">
        <title>Geomonas sp. Red259, isolated from paddy soil.</title>
        <authorList>
            <person name="Xu Z."/>
            <person name="Zhang Z."/>
            <person name="Masuda Y."/>
            <person name="Itoh H."/>
            <person name="Senoo K."/>
        </authorList>
    </citation>
    <scope>NUCLEOTIDE SEQUENCE [LARGE SCALE GENOMIC DNA]</scope>
    <source>
        <strain evidence="5 6">Red259</strain>
    </source>
</reference>
<proteinExistence type="predicted"/>
<dbReference type="Pfam" id="PF00534">
    <property type="entry name" value="Glycos_transf_1"/>
    <property type="match status" value="1"/>
</dbReference>
<keyword evidence="6" id="KW-1185">Reference proteome</keyword>
<keyword evidence="2" id="KW-0808">Transferase</keyword>
<sequence>MKKLKILFISHTARCAGAEGCLLTLVRCLDKERFESVVVLPVEGVLADELRQAGARTIISPLEWWLRGARSYGLMGSDIRGRVDALIAIMKAERPDLVHTNTSVVWEGALAAAFVGVPHVWHLHEILTGHPSLKGVFPVPVIYSLIGLLSKRAVAVSEAVRATAAGAVGANKVTVIHNGVAESSVSVTQAKELRAELEIADDHFMAVAVGGLIPEKGFDTLIDAAERLKQKGRIVIVIVGRGEPAAVAKLTDAISSRGLEAAVRYLGYRGDVPRILAAAGLFVLSSRSEAFPLVVLEAMAAGKPVVATDCGGPREMVVEGETGLLVPVADAAALAEGIARLAQDPELCTEMGLAGRKRFDAHFTETVYAQRFADVYLDVLQAGPMPALEDGERIFLDGMMQTYQRIAENALAKGTLQELALLTKRAAALPLRSLQWAKDRMKRGRR</sequence>
<dbReference type="SUPFAM" id="SSF53756">
    <property type="entry name" value="UDP-Glycosyltransferase/glycogen phosphorylase"/>
    <property type="match status" value="1"/>
</dbReference>
<protein>
    <submittedName>
        <fullName evidence="5">Glycosyltransferase family 4 protein</fullName>
    </submittedName>
</protein>
<accession>A0ABS0YY87</accession>
<comment type="caution">
    <text evidence="5">The sequence shown here is derived from an EMBL/GenBank/DDBJ whole genome shotgun (WGS) entry which is preliminary data.</text>
</comment>
<feature type="domain" description="Glycosyl transferase family 1" evidence="3">
    <location>
        <begin position="191"/>
        <end position="358"/>
    </location>
</feature>
<dbReference type="InterPro" id="IPR028098">
    <property type="entry name" value="Glyco_trans_4-like_N"/>
</dbReference>
<dbReference type="Gene3D" id="3.40.50.2000">
    <property type="entry name" value="Glycogen Phosphorylase B"/>
    <property type="match status" value="2"/>
</dbReference>
<keyword evidence="1" id="KW-0328">Glycosyltransferase</keyword>
<evidence type="ECO:0000259" key="4">
    <source>
        <dbReference type="Pfam" id="PF13439"/>
    </source>
</evidence>
<dbReference type="Proteomes" id="UP000641025">
    <property type="component" value="Unassembled WGS sequence"/>
</dbReference>
<feature type="domain" description="Glycosyltransferase subfamily 4-like N-terminal" evidence="4">
    <location>
        <begin position="17"/>
        <end position="180"/>
    </location>
</feature>
<dbReference type="PANTHER" id="PTHR12526">
    <property type="entry name" value="GLYCOSYLTRANSFERASE"/>
    <property type="match status" value="1"/>
</dbReference>
<dbReference type="PANTHER" id="PTHR12526:SF510">
    <property type="entry name" value="D-INOSITOL 3-PHOSPHATE GLYCOSYLTRANSFERASE"/>
    <property type="match status" value="1"/>
</dbReference>
<evidence type="ECO:0000313" key="6">
    <source>
        <dbReference type="Proteomes" id="UP000641025"/>
    </source>
</evidence>
<dbReference type="CDD" id="cd03801">
    <property type="entry name" value="GT4_PimA-like"/>
    <property type="match status" value="1"/>
</dbReference>
<dbReference type="EMBL" id="JAEMHK010000019">
    <property type="protein sequence ID" value="MBJ6802447.1"/>
    <property type="molecule type" value="Genomic_DNA"/>
</dbReference>
<dbReference type="RefSeq" id="WP_199396918.1">
    <property type="nucleotide sequence ID" value="NZ_JAEMHK010000019.1"/>
</dbReference>
<gene>
    <name evidence="5" type="ORF">JFN90_20150</name>
</gene>
<dbReference type="Pfam" id="PF13439">
    <property type="entry name" value="Glyco_transf_4"/>
    <property type="match status" value="1"/>
</dbReference>
<evidence type="ECO:0000259" key="3">
    <source>
        <dbReference type="Pfam" id="PF00534"/>
    </source>
</evidence>
<dbReference type="InterPro" id="IPR001296">
    <property type="entry name" value="Glyco_trans_1"/>
</dbReference>
<organism evidence="5 6">
    <name type="scientific">Geomonas propionica</name>
    <dbReference type="NCBI Taxonomy" id="2798582"/>
    <lineage>
        <taxon>Bacteria</taxon>
        <taxon>Pseudomonadati</taxon>
        <taxon>Thermodesulfobacteriota</taxon>
        <taxon>Desulfuromonadia</taxon>
        <taxon>Geobacterales</taxon>
        <taxon>Geobacteraceae</taxon>
        <taxon>Geomonas</taxon>
    </lineage>
</organism>
<name>A0ABS0YY87_9BACT</name>